<dbReference type="InterPro" id="IPR012334">
    <property type="entry name" value="Pectin_lyas_fold"/>
</dbReference>
<reference evidence="2 3" key="1">
    <citation type="submission" date="2019-03" db="EMBL/GenBank/DDBJ databases">
        <title>The genome sequence of Nitrosococcus wardiae strain D1FHST reveals the archetypal metabolic capacity of ammonia-oxidizing Gammaproteobacteria.</title>
        <authorList>
            <person name="Wang L."/>
            <person name="Lim C.K."/>
            <person name="Hanson T.E."/>
            <person name="Dang H."/>
            <person name="Klotz M.G."/>
        </authorList>
    </citation>
    <scope>NUCLEOTIDE SEQUENCE [LARGE SCALE GENOMIC DNA]</scope>
    <source>
        <strain evidence="2 3">D1FHS</strain>
    </source>
</reference>
<dbReference type="OrthoDB" id="5751322at2"/>
<dbReference type="InterPro" id="IPR006626">
    <property type="entry name" value="PbH1"/>
</dbReference>
<evidence type="ECO:0008006" key="4">
    <source>
        <dbReference type="Google" id="ProtNLM"/>
    </source>
</evidence>
<protein>
    <recommendedName>
        <fullName evidence="4">Right handed beta helix domain-containing protein</fullName>
    </recommendedName>
</protein>
<organism evidence="2 3">
    <name type="scientific">Nitrosococcus wardiae</name>
    <dbReference type="NCBI Taxonomy" id="1814290"/>
    <lineage>
        <taxon>Bacteria</taxon>
        <taxon>Pseudomonadati</taxon>
        <taxon>Pseudomonadota</taxon>
        <taxon>Gammaproteobacteria</taxon>
        <taxon>Chromatiales</taxon>
        <taxon>Chromatiaceae</taxon>
        <taxon>Nitrosococcus</taxon>
    </lineage>
</organism>
<dbReference type="Proteomes" id="UP000294325">
    <property type="component" value="Chromosome"/>
</dbReference>
<evidence type="ECO:0000313" key="3">
    <source>
        <dbReference type="Proteomes" id="UP000294325"/>
    </source>
</evidence>
<dbReference type="SMART" id="SM00710">
    <property type="entry name" value="PbH1"/>
    <property type="match status" value="5"/>
</dbReference>
<feature type="chain" id="PRO_5020670877" description="Right handed beta helix domain-containing protein" evidence="1">
    <location>
        <begin position="22"/>
        <end position="372"/>
    </location>
</feature>
<dbReference type="KEGG" id="nwr:E3U44_05105"/>
<keyword evidence="1" id="KW-0732">Signal</keyword>
<evidence type="ECO:0000256" key="1">
    <source>
        <dbReference type="SAM" id="SignalP"/>
    </source>
</evidence>
<accession>A0A4P7BXN6</accession>
<proteinExistence type="predicted"/>
<feature type="signal peptide" evidence="1">
    <location>
        <begin position="1"/>
        <end position="21"/>
    </location>
</feature>
<dbReference type="Gene3D" id="2.160.20.10">
    <property type="entry name" value="Single-stranded right-handed beta-helix, Pectin lyase-like"/>
    <property type="match status" value="1"/>
</dbReference>
<dbReference type="RefSeq" id="WP_134356967.1">
    <property type="nucleotide sequence ID" value="NZ_CP038033.1"/>
</dbReference>
<name>A0A4P7BXN6_9GAMM</name>
<dbReference type="SUPFAM" id="SSF51126">
    <property type="entry name" value="Pectin lyase-like"/>
    <property type="match status" value="1"/>
</dbReference>
<sequence length="372" mass="40822">MNFRTLLFTIAVTMFCAVVQADVIPATPDNYKRLLRQLEPGDVLKLEAGTYRRLTLRNIHGTPEEWITITGPTQGEPAVIIGEAGYNTVQLYGSSYVAIKNLTVNVNGLPVDAINAKQSISHHILIENNILRGFPINQQVVGINTKSTAFNWTIRGNTIIEAGTGIYLGNSNGNAPFIAGRVENNIVVKPLGYCMQIKHQNSYQPPKELELGPHTTLIRHNVFIKDDRKSPDGNRPNLLVGGFPEEGPGSDDHYEIYGNLFYHNPRESLFQGTGRILIHDNTFAGAGEEQTAILVRPHEGKPVKIAHVYDNTIYGGARGIRFGAAAQESGIVMGNRVFADNPISGYIEVWGENVVGTLESAPDYDYLGIDSL</sequence>
<dbReference type="InterPro" id="IPR011050">
    <property type="entry name" value="Pectin_lyase_fold/virulence"/>
</dbReference>
<dbReference type="AlphaFoldDB" id="A0A4P7BXN6"/>
<evidence type="ECO:0000313" key="2">
    <source>
        <dbReference type="EMBL" id="QBQ53959.1"/>
    </source>
</evidence>
<dbReference type="EMBL" id="CP038033">
    <property type="protein sequence ID" value="QBQ53959.1"/>
    <property type="molecule type" value="Genomic_DNA"/>
</dbReference>
<gene>
    <name evidence="2" type="ORF">E3U44_05105</name>
</gene>
<keyword evidence="3" id="KW-1185">Reference proteome</keyword>